<reference evidence="3" key="1">
    <citation type="journal article" date="2013" name="Genome Announc.">
        <title>Whole-Genome Sequencing of Lactobacillus shenzhenensis Strain LY-73T.</title>
        <authorList>
            <person name="Lin Z."/>
            <person name="Liu Z."/>
            <person name="Yang R."/>
            <person name="Zou Y."/>
            <person name="Wan D."/>
            <person name="Chen J."/>
            <person name="Guo M."/>
            <person name="Zhao J."/>
            <person name="Fang C."/>
            <person name="Yang R."/>
            <person name="Liu F."/>
        </authorList>
    </citation>
    <scope>NUCLEOTIDE SEQUENCE [LARGE SCALE GENOMIC DNA]</scope>
    <source>
        <strain evidence="3">LY-73</strain>
    </source>
</reference>
<name>U4TPQ2_9LACO</name>
<evidence type="ECO:0000313" key="2">
    <source>
        <dbReference type="EMBL" id="ERL63858.1"/>
    </source>
</evidence>
<feature type="domain" description="N-acetyltransferase" evidence="1">
    <location>
        <begin position="13"/>
        <end position="169"/>
    </location>
</feature>
<dbReference type="OrthoDB" id="9798081at2"/>
<dbReference type="InterPro" id="IPR016181">
    <property type="entry name" value="Acyl_CoA_acyltransferase"/>
</dbReference>
<dbReference type="PROSITE" id="PS51186">
    <property type="entry name" value="GNAT"/>
    <property type="match status" value="1"/>
</dbReference>
<dbReference type="HOGENOM" id="CLU_013985_3_6_9"/>
<dbReference type="Gene3D" id="3.40.630.30">
    <property type="match status" value="1"/>
</dbReference>
<dbReference type="Pfam" id="PF13302">
    <property type="entry name" value="Acetyltransf_3"/>
    <property type="match status" value="1"/>
</dbReference>
<dbReference type="InterPro" id="IPR000182">
    <property type="entry name" value="GNAT_dom"/>
</dbReference>
<gene>
    <name evidence="2" type="ORF">L248_2092</name>
</gene>
<dbReference type="AlphaFoldDB" id="U4TPQ2"/>
<sequence>MDQDHNQDQTKRLIIRPFRDDATDTAAAFNILSNETVNQFLPWFPVQSALAARAMVHDTQQPRRHMSWYAVCLKTDDIPIGYVTVADTKSQDLGYGLLPAYWNQGIITEAAAKVIQLEWVYGRGWLTATHDVHNPASGRVMQKLGMIYQYTYQELTEPKHAYVNFRMYQINLAQKDAPIYEGYWAQSTVHYIEDL</sequence>
<dbReference type="PANTHER" id="PTHR43792">
    <property type="entry name" value="GNAT FAMILY, PUTATIVE (AFU_ORTHOLOGUE AFUA_3G00765)-RELATED-RELATED"/>
    <property type="match status" value="1"/>
</dbReference>
<protein>
    <recommendedName>
        <fullName evidence="1">N-acetyltransferase domain-containing protein</fullName>
    </recommendedName>
</protein>
<dbReference type="eggNOG" id="COG1670">
    <property type="taxonomic scope" value="Bacteria"/>
</dbReference>
<evidence type="ECO:0000259" key="1">
    <source>
        <dbReference type="PROSITE" id="PS51186"/>
    </source>
</evidence>
<dbReference type="InterPro" id="IPR051531">
    <property type="entry name" value="N-acetyltransferase"/>
</dbReference>
<proteinExistence type="predicted"/>
<dbReference type="SUPFAM" id="SSF55729">
    <property type="entry name" value="Acyl-CoA N-acyltransferases (Nat)"/>
    <property type="match status" value="1"/>
</dbReference>
<evidence type="ECO:0000313" key="3">
    <source>
        <dbReference type="Proteomes" id="UP000030647"/>
    </source>
</evidence>
<keyword evidence="3" id="KW-1185">Reference proteome</keyword>
<organism evidence="2 3">
    <name type="scientific">Schleiferilactobacillus shenzhenensis LY-73</name>
    <dbReference type="NCBI Taxonomy" id="1231336"/>
    <lineage>
        <taxon>Bacteria</taxon>
        <taxon>Bacillati</taxon>
        <taxon>Bacillota</taxon>
        <taxon>Bacilli</taxon>
        <taxon>Lactobacillales</taxon>
        <taxon>Lactobacillaceae</taxon>
        <taxon>Schleiferilactobacillus</taxon>
    </lineage>
</organism>
<dbReference type="RefSeq" id="WP_022530846.1">
    <property type="nucleotide sequence ID" value="NZ_KI271611.1"/>
</dbReference>
<dbReference type="GO" id="GO:0016747">
    <property type="term" value="F:acyltransferase activity, transferring groups other than amino-acyl groups"/>
    <property type="evidence" value="ECO:0007669"/>
    <property type="project" value="InterPro"/>
</dbReference>
<dbReference type="EMBL" id="KI271611">
    <property type="protein sequence ID" value="ERL63858.1"/>
    <property type="molecule type" value="Genomic_DNA"/>
</dbReference>
<dbReference type="STRING" id="1231336.L248_2092"/>
<accession>U4TPQ2</accession>
<dbReference type="Proteomes" id="UP000030647">
    <property type="component" value="Unassembled WGS sequence"/>
</dbReference>